<dbReference type="VEuPathDB" id="PiroplasmaDB:TpMuguga_02g00370"/>
<dbReference type="PANTHER" id="PTHR21141">
    <property type="entry name" value="60S ACIDIC RIBOSOMAL PROTEIN FAMILY MEMBER"/>
    <property type="match status" value="1"/>
</dbReference>
<keyword evidence="6" id="KW-1185">Reference proteome</keyword>
<dbReference type="HAMAP" id="MF_01478">
    <property type="entry name" value="Ribosomal_L12_arch"/>
    <property type="match status" value="1"/>
</dbReference>
<dbReference type="GO" id="GO:0003735">
    <property type="term" value="F:structural constituent of ribosome"/>
    <property type="evidence" value="ECO:0007669"/>
    <property type="project" value="InterPro"/>
</dbReference>
<evidence type="ECO:0000256" key="1">
    <source>
        <dbReference type="ARBA" id="ARBA00005436"/>
    </source>
</evidence>
<dbReference type="CDD" id="cd05833">
    <property type="entry name" value="Ribosomal_P2"/>
    <property type="match status" value="1"/>
</dbReference>
<gene>
    <name evidence="5" type="ordered locus">TP02_0370</name>
</gene>
<keyword evidence="2 5" id="KW-0689">Ribosomal protein</keyword>
<dbReference type="eggNOG" id="KOG3449">
    <property type="taxonomic scope" value="Eukaryota"/>
</dbReference>
<reference evidence="5 6" key="1">
    <citation type="journal article" date="2005" name="Science">
        <title>Genome sequence of Theileria parva, a bovine pathogen that transforms lymphocytes.</title>
        <authorList>
            <person name="Gardner M.J."/>
            <person name="Bishop R."/>
            <person name="Shah T."/>
            <person name="de Villiers E.P."/>
            <person name="Carlton J.M."/>
            <person name="Hall N."/>
            <person name="Ren Q."/>
            <person name="Paulsen I.T."/>
            <person name="Pain A."/>
            <person name="Berriman M."/>
            <person name="Wilson R.J.M."/>
            <person name="Sato S."/>
            <person name="Ralph S.A."/>
            <person name="Mann D.J."/>
            <person name="Xiong Z."/>
            <person name="Shallom S.J."/>
            <person name="Weidman J."/>
            <person name="Jiang L."/>
            <person name="Lynn J."/>
            <person name="Weaver B."/>
            <person name="Shoaibi A."/>
            <person name="Domingo A.R."/>
            <person name="Wasawo D."/>
            <person name="Crabtree J."/>
            <person name="Wortman J.R."/>
            <person name="Haas B."/>
            <person name="Angiuoli S.V."/>
            <person name="Creasy T.H."/>
            <person name="Lu C."/>
            <person name="Suh B."/>
            <person name="Silva J.C."/>
            <person name="Utterback T.R."/>
            <person name="Feldblyum T.V."/>
            <person name="Pertea M."/>
            <person name="Allen J."/>
            <person name="Nierman W.C."/>
            <person name="Taracha E.L.N."/>
            <person name="Salzberg S.L."/>
            <person name="White O.R."/>
            <person name="Fitzhugh H.A."/>
            <person name="Morzaria S."/>
            <person name="Venter J.C."/>
            <person name="Fraser C.M."/>
            <person name="Nene V."/>
        </authorList>
    </citation>
    <scope>NUCLEOTIDE SEQUENCE [LARGE SCALE GENOMIC DNA]</scope>
    <source>
        <strain evidence="5 6">Muguga</strain>
    </source>
</reference>
<dbReference type="Proteomes" id="UP000001949">
    <property type="component" value="Unassembled WGS sequence"/>
</dbReference>
<dbReference type="GO" id="GO:0002182">
    <property type="term" value="P:cytoplasmic translational elongation"/>
    <property type="evidence" value="ECO:0007669"/>
    <property type="project" value="InterPro"/>
</dbReference>
<feature type="region of interest" description="Disordered" evidence="4">
    <location>
        <begin position="75"/>
        <end position="110"/>
    </location>
</feature>
<dbReference type="InParanoid" id="Q4N5C0"/>
<dbReference type="EMBL" id="AAGK01000002">
    <property type="protein sequence ID" value="EAN32653.1"/>
    <property type="molecule type" value="Genomic_DNA"/>
</dbReference>
<dbReference type="Pfam" id="PF00428">
    <property type="entry name" value="Ribosomal_60s"/>
    <property type="match status" value="1"/>
</dbReference>
<organism evidence="5 6">
    <name type="scientific">Theileria parva</name>
    <name type="common">East coast fever infection agent</name>
    <dbReference type="NCBI Taxonomy" id="5875"/>
    <lineage>
        <taxon>Eukaryota</taxon>
        <taxon>Sar</taxon>
        <taxon>Alveolata</taxon>
        <taxon>Apicomplexa</taxon>
        <taxon>Aconoidasida</taxon>
        <taxon>Piroplasmida</taxon>
        <taxon>Theileriidae</taxon>
        <taxon>Theileria</taxon>
    </lineage>
</organism>
<dbReference type="GeneID" id="3502149"/>
<dbReference type="GO" id="GO:0022625">
    <property type="term" value="C:cytosolic large ribosomal subunit"/>
    <property type="evidence" value="ECO:0007669"/>
    <property type="project" value="InterPro"/>
</dbReference>
<dbReference type="FunCoup" id="Q4N5C0">
    <property type="interactions" value="202"/>
</dbReference>
<dbReference type="InterPro" id="IPR027534">
    <property type="entry name" value="Ribosomal_P1/P2"/>
</dbReference>
<dbReference type="STRING" id="5875.Q4N5C0"/>
<proteinExistence type="inferred from homology"/>
<dbReference type="AlphaFoldDB" id="Q4N5C0"/>
<sequence length="110" mass="11521">MSLKYVASYLLAVTCGNDSPSKDDVRDVLNSVGSEVDEDALNAFFSAVSGKSVHETISAGLSKLQTLPAGGGVAVASTVQASGSSEKQEESKKEPEPEEEEDDMGFSLFD</sequence>
<protein>
    <submittedName>
        <fullName evidence="5">60S acidic ribosomal protein P2, putative</fullName>
    </submittedName>
</protein>
<comment type="similarity">
    <text evidence="1">Belongs to the eukaryotic ribosomal protein P1/P2 family.</text>
</comment>
<evidence type="ECO:0000256" key="4">
    <source>
        <dbReference type="SAM" id="MobiDB-lite"/>
    </source>
</evidence>
<accession>Q4N5C0</accession>
<dbReference type="InterPro" id="IPR038716">
    <property type="entry name" value="P1/P2_N_sf"/>
</dbReference>
<evidence type="ECO:0000256" key="3">
    <source>
        <dbReference type="ARBA" id="ARBA00023274"/>
    </source>
</evidence>
<dbReference type="InterPro" id="IPR044076">
    <property type="entry name" value="Ribosomal_P2"/>
</dbReference>
<dbReference type="OMA" id="MKVIASY"/>
<dbReference type="PANTHER" id="PTHR21141:SF5">
    <property type="entry name" value="LARGE RIBOSOMAL SUBUNIT PROTEIN P2"/>
    <property type="match status" value="1"/>
</dbReference>
<dbReference type="FunFam" id="1.10.10.1410:FF:000002">
    <property type="entry name" value="60S acidic ribosomal protein P2"/>
    <property type="match status" value="1"/>
</dbReference>
<comment type="caution">
    <text evidence="5">The sequence shown here is derived from an EMBL/GenBank/DDBJ whole genome shotgun (WGS) entry which is preliminary data.</text>
</comment>
<evidence type="ECO:0000313" key="6">
    <source>
        <dbReference type="Proteomes" id="UP000001949"/>
    </source>
</evidence>
<name>Q4N5C0_THEPA</name>
<evidence type="ECO:0000313" key="5">
    <source>
        <dbReference type="EMBL" id="EAN32653.1"/>
    </source>
</evidence>
<keyword evidence="3" id="KW-0687">Ribonucleoprotein</keyword>
<feature type="compositionally biased region" description="Basic and acidic residues" evidence="4">
    <location>
        <begin position="86"/>
        <end position="95"/>
    </location>
</feature>
<dbReference type="KEGG" id="tpv:TP02_0370"/>
<evidence type="ECO:0000256" key="2">
    <source>
        <dbReference type="ARBA" id="ARBA00022980"/>
    </source>
</evidence>
<dbReference type="Gene3D" id="1.10.10.1410">
    <property type="match status" value="1"/>
</dbReference>